<gene>
    <name evidence="3" type="ORF">SAMN05421869_103249</name>
</gene>
<keyword evidence="2" id="KW-0812">Transmembrane</keyword>
<keyword evidence="4" id="KW-1185">Reference proteome</keyword>
<evidence type="ECO:0000313" key="3">
    <source>
        <dbReference type="EMBL" id="SDH78734.1"/>
    </source>
</evidence>
<evidence type="ECO:0000313" key="4">
    <source>
        <dbReference type="Proteomes" id="UP000199202"/>
    </source>
</evidence>
<keyword evidence="2" id="KW-0472">Membrane</keyword>
<evidence type="ECO:0008006" key="5">
    <source>
        <dbReference type="Google" id="ProtNLM"/>
    </source>
</evidence>
<evidence type="ECO:0000256" key="1">
    <source>
        <dbReference type="SAM" id="MobiDB-lite"/>
    </source>
</evidence>
<dbReference type="SUPFAM" id="SSF82171">
    <property type="entry name" value="DPP6 N-terminal domain-like"/>
    <property type="match status" value="1"/>
</dbReference>
<feature type="transmembrane region" description="Helical" evidence="2">
    <location>
        <begin position="35"/>
        <end position="53"/>
    </location>
</feature>
<protein>
    <recommendedName>
        <fullName evidence="5">WD40-like Beta Propeller Repeat</fullName>
    </recommendedName>
</protein>
<reference evidence="3 4" key="1">
    <citation type="submission" date="2016-10" db="EMBL/GenBank/DDBJ databases">
        <authorList>
            <person name="de Groot N.N."/>
        </authorList>
    </citation>
    <scope>NUCLEOTIDE SEQUENCE [LARGE SCALE GENOMIC DNA]</scope>
    <source>
        <strain evidence="3 4">CGMCC 4.6533</strain>
    </source>
</reference>
<feature type="region of interest" description="Disordered" evidence="1">
    <location>
        <begin position="1"/>
        <end position="32"/>
    </location>
</feature>
<proteinExistence type="predicted"/>
<dbReference type="STRING" id="633440.SAMN05421869_103249"/>
<dbReference type="Proteomes" id="UP000199202">
    <property type="component" value="Unassembled WGS sequence"/>
</dbReference>
<organism evidence="3 4">
    <name type="scientific">Nonomuraea jiangxiensis</name>
    <dbReference type="NCBI Taxonomy" id="633440"/>
    <lineage>
        <taxon>Bacteria</taxon>
        <taxon>Bacillati</taxon>
        <taxon>Actinomycetota</taxon>
        <taxon>Actinomycetes</taxon>
        <taxon>Streptosporangiales</taxon>
        <taxon>Streptosporangiaceae</taxon>
        <taxon>Nonomuraea</taxon>
    </lineage>
</organism>
<sequence>MRSLTTSIDTDLDGSPEPEIPPERPRARPGTTRRTRILALLLACAAGAAFVYLDLNYKPAASPEWKPGPFEPPVQYAFVPEDSACHDSMPTKPEGAEPELVTCTDWHLHVNYRRGEGKRELNIPYGVGCGGFDTDEDDCTSDIPLFDAASQVRTTAGELRGVPLAITPDGHSIAYFSNTWKRYLGWDLRTGKRTAISPPLDAKAFNDLLSVEVSPDGAFYALAFSGNRPRLLITESATGRTTTLPGFCQVFGVSRAAEVIAARRVCRENGTVTILDRRGSVTAEWPGGDFVGDLSPDGRMLPEVLTTFGEDGKEFLVLRAAETGEIVRKLELRLLSEPSDAIGHGWLDTDEYIVNAEAPEPGGGSFGYYRVNVRTGDSQRLRQLPLELGQAVSLGDVRKGR</sequence>
<accession>A0A1G8F9A9</accession>
<evidence type="ECO:0000256" key="2">
    <source>
        <dbReference type="SAM" id="Phobius"/>
    </source>
</evidence>
<name>A0A1G8F9A9_9ACTN</name>
<dbReference type="EMBL" id="FNDJ01000003">
    <property type="protein sequence ID" value="SDH78734.1"/>
    <property type="molecule type" value="Genomic_DNA"/>
</dbReference>
<dbReference type="AlphaFoldDB" id="A0A1G8F9A9"/>
<keyword evidence="2" id="KW-1133">Transmembrane helix</keyword>